<dbReference type="GO" id="GO:0005975">
    <property type="term" value="P:carbohydrate metabolic process"/>
    <property type="evidence" value="ECO:0007669"/>
    <property type="project" value="InterPro"/>
</dbReference>
<dbReference type="eggNOG" id="COG3408">
    <property type="taxonomic scope" value="Bacteria"/>
</dbReference>
<dbReference type="Pfam" id="PF17389">
    <property type="entry name" value="Bac_rhamnosid6H"/>
    <property type="match status" value="1"/>
</dbReference>
<dbReference type="EMBL" id="CP001810">
    <property type="protein sequence ID" value="ADL35213.1"/>
    <property type="molecule type" value="Genomic_DNA"/>
</dbReference>
<dbReference type="InterPro" id="IPR008928">
    <property type="entry name" value="6-hairpin_glycosidase_sf"/>
</dbReference>
<organism evidence="8 9">
    <name type="scientific">Butyrivibrio proteoclasticus (strain ATCC 51982 / DSM 14932 / B316)</name>
    <name type="common">Clostridium proteoclasticum</name>
    <dbReference type="NCBI Taxonomy" id="515622"/>
    <lineage>
        <taxon>Bacteria</taxon>
        <taxon>Bacillati</taxon>
        <taxon>Bacillota</taxon>
        <taxon>Clostridia</taxon>
        <taxon>Lachnospirales</taxon>
        <taxon>Lachnospiraceae</taxon>
        <taxon>Butyrivibrio</taxon>
    </lineage>
</organism>
<dbReference type="CAZy" id="GH78">
    <property type="family name" value="Glycoside Hydrolase Family 78"/>
</dbReference>
<evidence type="ECO:0000256" key="3">
    <source>
        <dbReference type="ARBA" id="ARBA00022801"/>
    </source>
</evidence>
<dbReference type="Proteomes" id="UP000001299">
    <property type="component" value="Chromosome 1"/>
</dbReference>
<dbReference type="Pfam" id="PF05592">
    <property type="entry name" value="Bac_rhamnosid"/>
    <property type="match status" value="1"/>
</dbReference>
<feature type="domain" description="Alpha-L-rhamnosidase concanavalin-like" evidence="4">
    <location>
        <begin position="516"/>
        <end position="603"/>
    </location>
</feature>
<sequence>MFAGKNERLRGTKIIATLIAIAMLLPGLSGCDIGGDKTVSKEKEIPLIDEYDPGMSRAHFLSAPKENEADQGTFSGNVHPKEYEASFVMAVSGTEASFALGDSNGEYGRVSLYGIRAVEGNECFTFRSFNGGVEDNSYKAEIPLEPVSEDSESDNLDDGQKSEIAGVYNVRIAVSGDKASVSVNDQELGEITVPEFELACVGTYKSRGTDKAYIDDIEVTSAGQEIFSDCFDGIFENKLHSYDYEGVQESAFDPMYYKYAYDTKGKSMIITSGFTLSETDKDPAGVFKREIDIDKKKLDSAYLYMTALGSFDIELNGQKVSENFFDPGKMVFDKYLNYVTYNVTDMLEDTNDLYIYLFHGFYDRAVGYPEVAAPWGDDLAVKGELVINYKDGTKEVIPTDDSFWVSRDSRYRFDDIYQGEIIDDRLNIYSTGNWSQPLLDAVDDKFIKAQICHKENESISEWGSLEYTGVSKTESGHFVYDFGQNIAGTIEIDLDRLTGSQTETGNDTGNADEAGIELKNGQVITFRYGEILNDDNMIPAGRDGEKGSVWTKGLLSAKSTDYYVCGNQSCGKLCFSHTYHGFRYVEIIGLDWQIPSDAIRAIAISSNVEQTGEFSCSDETINRLYQNSIYSLRANMMDNPTDCAQRDERLGWSGDAQAVSGFAMYAYDTEKFYRNYLKELRTQQAGDGSINDVAPTNNPFGGHSCWGDSITQITWNAYLHYGDESIITDNIGASEKWVDYLVGRSEDYLLTTDGYGDHLSGQTTPQALSDTAWAAHSARLVARMNKVLGNEDKAAIYGGYADAFAGKWQETFIREDPSVAAGILEADAESETAYALGIAFDLFPEDMKLEAAERLNILSEYGSYLFYPGYAGMAHYLPALSQNGYGSTAVKVMTNTSPGGLAHPLSMGMTTNPEDMGVFRYQDRDGNPYPDGIYEITGSLNHAAYSSVLAFCYSDILGIRADEEEPGYKHFYVKPTVTEALESAEGSLKTRSGLIKVSWNAAAKEISITVPVDSTCTLILPTGEVKDYAGGKYTINW</sequence>
<dbReference type="AlphaFoldDB" id="E0RVQ5"/>
<dbReference type="PANTHER" id="PTHR33307:SF6">
    <property type="entry name" value="ALPHA-RHAMNOSIDASE (EUROFUNG)-RELATED"/>
    <property type="match status" value="1"/>
</dbReference>
<dbReference type="Pfam" id="PF17390">
    <property type="entry name" value="Bac_rhamnosid_C"/>
    <property type="match status" value="1"/>
</dbReference>
<evidence type="ECO:0000259" key="6">
    <source>
        <dbReference type="Pfam" id="PF17389"/>
    </source>
</evidence>
<dbReference type="GO" id="GO:0030596">
    <property type="term" value="F:alpha-L-rhamnosidase activity"/>
    <property type="evidence" value="ECO:0007669"/>
    <property type="project" value="UniProtKB-EC"/>
</dbReference>
<keyword evidence="8" id="KW-0326">Glycosidase</keyword>
<dbReference type="PROSITE" id="PS51257">
    <property type="entry name" value="PROKAR_LIPOPROTEIN"/>
    <property type="match status" value="1"/>
</dbReference>
<dbReference type="InterPro" id="IPR013737">
    <property type="entry name" value="Bac_rhamnosid_N"/>
</dbReference>
<dbReference type="InterPro" id="IPR035396">
    <property type="entry name" value="Bac_rhamnosid6H"/>
</dbReference>
<dbReference type="RefSeq" id="WP_013281866.1">
    <property type="nucleotide sequence ID" value="NC_014387.1"/>
</dbReference>
<dbReference type="Gene3D" id="2.60.420.10">
    <property type="entry name" value="Maltose phosphorylase, domain 3"/>
    <property type="match status" value="1"/>
</dbReference>
<name>E0RVQ5_BUTPB</name>
<accession>E0RVQ5</accession>
<evidence type="ECO:0000256" key="1">
    <source>
        <dbReference type="ARBA" id="ARBA00001445"/>
    </source>
</evidence>
<comment type="catalytic activity">
    <reaction evidence="1">
        <text>Hydrolysis of terminal non-reducing alpha-L-rhamnose residues in alpha-L-rhamnosides.</text>
        <dbReference type="EC" id="3.2.1.40"/>
    </reaction>
</comment>
<dbReference type="InterPro" id="IPR016007">
    <property type="entry name" value="Alpha_rhamnosid"/>
</dbReference>
<evidence type="ECO:0000259" key="5">
    <source>
        <dbReference type="Pfam" id="PF08531"/>
    </source>
</evidence>
<evidence type="ECO:0000259" key="7">
    <source>
        <dbReference type="Pfam" id="PF17390"/>
    </source>
</evidence>
<protein>
    <recommendedName>
        <fullName evidence="2">alpha-L-rhamnosidase</fullName>
        <ecNumber evidence="2">3.2.1.40</ecNumber>
    </recommendedName>
</protein>
<evidence type="ECO:0000256" key="2">
    <source>
        <dbReference type="ARBA" id="ARBA00012652"/>
    </source>
</evidence>
<dbReference type="InterPro" id="IPR035398">
    <property type="entry name" value="Bac_rhamnosid_C"/>
</dbReference>
<evidence type="ECO:0000313" key="8">
    <source>
        <dbReference type="EMBL" id="ADL35213.1"/>
    </source>
</evidence>
<dbReference type="HOGENOM" id="CLU_002926_1_1_9"/>
<gene>
    <name evidence="8" type="primary">rha78C</name>
    <name evidence="8" type="ordered locus">bpr_I2480</name>
</gene>
<feature type="domain" description="Alpha-L-rhamnosidase C-terminal" evidence="7">
    <location>
        <begin position="958"/>
        <end position="1028"/>
    </location>
</feature>
<dbReference type="InterPro" id="IPR008902">
    <property type="entry name" value="Rhamnosid_concanavalin"/>
</dbReference>
<keyword evidence="9" id="KW-1185">Reference proteome</keyword>
<dbReference type="Pfam" id="PF08531">
    <property type="entry name" value="Bac_rhamnosid_N"/>
    <property type="match status" value="1"/>
</dbReference>
<dbReference type="EC" id="3.2.1.40" evidence="2"/>
<feature type="domain" description="Alpha-L-rhamnosidase six-hairpin glycosidase" evidence="6">
    <location>
        <begin position="609"/>
        <end position="955"/>
    </location>
</feature>
<dbReference type="InterPro" id="IPR012341">
    <property type="entry name" value="6hp_glycosidase-like_sf"/>
</dbReference>
<proteinExistence type="predicted"/>
<dbReference type="SUPFAM" id="SSF48208">
    <property type="entry name" value="Six-hairpin glycosidases"/>
    <property type="match status" value="1"/>
</dbReference>
<dbReference type="STRING" id="515622.bpr_I2480"/>
<reference evidence="8 9" key="1">
    <citation type="journal article" date="2010" name="PLoS ONE">
        <title>The glycobiome of the rumen bacterium Butyrivibrio proteoclasticus B316(T) highlights adaptation to a polysaccharide-rich environment.</title>
        <authorList>
            <person name="Kelly W.J."/>
            <person name="Leahy S.C."/>
            <person name="Altermann E."/>
            <person name="Yeoman C.J."/>
            <person name="Dunne J.C."/>
            <person name="Kong Z."/>
            <person name="Pacheco D.M."/>
            <person name="Li D."/>
            <person name="Noel S.J."/>
            <person name="Moon C.D."/>
            <person name="Cookson A.L."/>
            <person name="Attwood G.T."/>
        </authorList>
    </citation>
    <scope>NUCLEOTIDE SEQUENCE [LARGE SCALE GENOMIC DNA]</scope>
    <source>
        <strain evidence="9">ATCC 51982 / DSM 14932 / B316</strain>
    </source>
</reference>
<dbReference type="Gene3D" id="2.60.120.260">
    <property type="entry name" value="Galactose-binding domain-like"/>
    <property type="match status" value="2"/>
</dbReference>
<evidence type="ECO:0000313" key="9">
    <source>
        <dbReference type="Proteomes" id="UP000001299"/>
    </source>
</evidence>
<evidence type="ECO:0000259" key="4">
    <source>
        <dbReference type="Pfam" id="PF05592"/>
    </source>
</evidence>
<dbReference type="KEGG" id="bpb:bpr_I2480"/>
<keyword evidence="3 8" id="KW-0378">Hydrolase</keyword>
<dbReference type="PANTHER" id="PTHR33307">
    <property type="entry name" value="ALPHA-RHAMNOSIDASE (EUROFUNG)"/>
    <property type="match status" value="1"/>
</dbReference>
<feature type="domain" description="Bacterial alpha-L-rhamnosidase N-terminal" evidence="5">
    <location>
        <begin position="296"/>
        <end position="457"/>
    </location>
</feature>
<dbReference type="Gene3D" id="1.50.10.10">
    <property type="match status" value="1"/>
</dbReference>